<dbReference type="Proteomes" id="UP001168613">
    <property type="component" value="Unassembled WGS sequence"/>
</dbReference>
<dbReference type="CDD" id="cd06558">
    <property type="entry name" value="crotonase-like"/>
    <property type="match status" value="1"/>
</dbReference>
<dbReference type="EMBL" id="JAJHNU010000001">
    <property type="protein sequence ID" value="MDN4120678.1"/>
    <property type="molecule type" value="Genomic_DNA"/>
</dbReference>
<proteinExistence type="inferred from homology"/>
<evidence type="ECO:0000256" key="2">
    <source>
        <dbReference type="ARBA" id="ARBA00023239"/>
    </source>
</evidence>
<dbReference type="RefSeq" id="WP_266122022.1">
    <property type="nucleotide sequence ID" value="NZ_JAJHNU010000001.1"/>
</dbReference>
<dbReference type="InterPro" id="IPR029045">
    <property type="entry name" value="ClpP/crotonase-like_dom_sf"/>
</dbReference>
<dbReference type="Gene3D" id="3.90.226.10">
    <property type="entry name" value="2-enoyl-CoA Hydratase, Chain A, domain 1"/>
    <property type="match status" value="1"/>
</dbReference>
<keyword evidence="2" id="KW-0456">Lyase</keyword>
<dbReference type="SUPFAM" id="SSF52096">
    <property type="entry name" value="ClpP/crotonase"/>
    <property type="match status" value="1"/>
</dbReference>
<sequence>MSTAEKGQILRHDADNVVTLSLSHPGKLNALSINMWHSLCGHMQQINQDMSIRAVIVQGMDGNFAAGADISEFPAQRHDLESVMHYHRRILAPALHALAACPHPLIAKIEGVCVGGGLEIAAQCDMRIASRNARFGAPINKLGFPMAPEEMIGLLRLAGLAVASEILLEGRILTAQQAWEKGLLTRLVDVEQLAAEVNQSVQRIKQGSARAARLNKRMLRRLSPVPVALSQAEYRDFFAYAPTHDHQEGVRAFLAGEEPVFIGD</sequence>
<evidence type="ECO:0000313" key="4">
    <source>
        <dbReference type="Proteomes" id="UP001168613"/>
    </source>
</evidence>
<dbReference type="PANTHER" id="PTHR11941">
    <property type="entry name" value="ENOYL-COA HYDRATASE-RELATED"/>
    <property type="match status" value="1"/>
</dbReference>
<comment type="caution">
    <text evidence="3">The sequence shown here is derived from an EMBL/GenBank/DDBJ whole genome shotgun (WGS) entry which is preliminary data.</text>
</comment>
<dbReference type="InterPro" id="IPR014748">
    <property type="entry name" value="Enoyl-CoA_hydra_C"/>
</dbReference>
<comment type="similarity">
    <text evidence="1">Belongs to the enoyl-CoA hydratase/isomerase family.</text>
</comment>
<reference evidence="3" key="1">
    <citation type="submission" date="2021-11" db="EMBL/GenBank/DDBJ databases">
        <title>Draft genome sequence of Alcaligenes endophyticus type strain CCUG 75668T.</title>
        <authorList>
            <person name="Salva-Serra F."/>
            <person name="Duran R.E."/>
            <person name="Seeger M."/>
            <person name="Moore E.R.B."/>
            <person name="Jaen-Luchoro D."/>
        </authorList>
    </citation>
    <scope>NUCLEOTIDE SEQUENCE</scope>
    <source>
        <strain evidence="3">CCUG 75668</strain>
    </source>
</reference>
<evidence type="ECO:0000256" key="1">
    <source>
        <dbReference type="ARBA" id="ARBA00005254"/>
    </source>
</evidence>
<organism evidence="3 4">
    <name type="scientific">Alcaligenes endophyticus</name>
    <dbReference type="NCBI Taxonomy" id="1929088"/>
    <lineage>
        <taxon>Bacteria</taxon>
        <taxon>Pseudomonadati</taxon>
        <taxon>Pseudomonadota</taxon>
        <taxon>Betaproteobacteria</taxon>
        <taxon>Burkholderiales</taxon>
        <taxon>Alcaligenaceae</taxon>
        <taxon>Alcaligenes</taxon>
    </lineage>
</organism>
<evidence type="ECO:0000313" key="3">
    <source>
        <dbReference type="EMBL" id="MDN4120678.1"/>
    </source>
</evidence>
<keyword evidence="4" id="KW-1185">Reference proteome</keyword>
<name>A0ABT8EHD5_9BURK</name>
<dbReference type="Pfam" id="PF00378">
    <property type="entry name" value="ECH_1"/>
    <property type="match status" value="1"/>
</dbReference>
<dbReference type="Gene3D" id="1.10.12.10">
    <property type="entry name" value="Lyase 2-enoyl-coa Hydratase, Chain A, domain 2"/>
    <property type="match status" value="1"/>
</dbReference>
<protein>
    <submittedName>
        <fullName evidence="3">Enoyl-CoA hydratase/isomerase family protein</fullName>
    </submittedName>
</protein>
<dbReference type="InterPro" id="IPR001753">
    <property type="entry name" value="Enoyl-CoA_hydra/iso"/>
</dbReference>
<gene>
    <name evidence="3" type="ORF">LMS43_05205</name>
</gene>
<dbReference type="PANTHER" id="PTHR11941:SF54">
    <property type="entry name" value="ENOYL-COA HYDRATASE, MITOCHONDRIAL"/>
    <property type="match status" value="1"/>
</dbReference>
<accession>A0ABT8EHD5</accession>